<dbReference type="AlphaFoldDB" id="A0A376FP74"/>
<dbReference type="GeneID" id="93775902"/>
<keyword evidence="1" id="KW-0812">Transmembrane</keyword>
<dbReference type="Proteomes" id="UP000254219">
    <property type="component" value="Unassembled WGS sequence"/>
</dbReference>
<proteinExistence type="predicted"/>
<organism evidence="3 4">
    <name type="scientific">Escherichia coli</name>
    <dbReference type="NCBI Taxonomy" id="562"/>
    <lineage>
        <taxon>Bacteria</taxon>
        <taxon>Pseudomonadati</taxon>
        <taxon>Pseudomonadota</taxon>
        <taxon>Gammaproteobacteria</taxon>
        <taxon>Enterobacterales</taxon>
        <taxon>Enterobacteriaceae</taxon>
        <taxon>Escherichia</taxon>
    </lineage>
</organism>
<keyword evidence="1" id="KW-1133">Transmembrane helix</keyword>
<reference evidence="2 5" key="2">
    <citation type="submission" date="2020-12" db="EMBL/GenBank/DDBJ databases">
        <title>FDA dAtabase for Regulatory Grade micrObial Sequences (FDA-ARGOS): Supporting development and validation of Infectious Disease Dx tests.</title>
        <authorList>
            <person name="Sproer C."/>
            <person name="Gronow S."/>
            <person name="Severitt S."/>
            <person name="Schroder I."/>
            <person name="Tallon L."/>
            <person name="Sadzewicz L."/>
            <person name="Zhao X."/>
            <person name="Boylan J."/>
            <person name="Ott S."/>
            <person name="Bowen H."/>
            <person name="Vavikolanu K."/>
            <person name="Mehta A."/>
            <person name="Aluvathingal J."/>
            <person name="Nadendla S."/>
            <person name="Lowell S."/>
            <person name="Myers T."/>
            <person name="Yan Y."/>
            <person name="Sichtig H."/>
        </authorList>
    </citation>
    <scope>NUCLEOTIDE SEQUENCE [LARGE SCALE GENOMIC DNA]</scope>
    <source>
        <strain evidence="2 5">FDAARGOS_945</strain>
    </source>
</reference>
<reference evidence="3 4" key="1">
    <citation type="submission" date="2018-06" db="EMBL/GenBank/DDBJ databases">
        <authorList>
            <consortium name="Pathogen Informatics"/>
            <person name="Doyle S."/>
        </authorList>
    </citation>
    <scope>NUCLEOTIDE SEQUENCE [LARGE SCALE GENOMIC DNA]</scope>
    <source>
        <strain evidence="3 4">NCTC11181</strain>
    </source>
</reference>
<dbReference type="EMBL" id="UFYN01000002">
    <property type="protein sequence ID" value="STD34673.1"/>
    <property type="molecule type" value="Genomic_DNA"/>
</dbReference>
<evidence type="ECO:0000313" key="2">
    <source>
        <dbReference type="EMBL" id="QPR04401.1"/>
    </source>
</evidence>
<dbReference type="RefSeq" id="WP_000256050.1">
    <property type="nucleotide sequence ID" value="NZ_CABVZF010000033.1"/>
</dbReference>
<dbReference type="Proteomes" id="UP000594864">
    <property type="component" value="Chromosome"/>
</dbReference>
<evidence type="ECO:0000256" key="1">
    <source>
        <dbReference type="SAM" id="Phobius"/>
    </source>
</evidence>
<evidence type="ECO:0000313" key="5">
    <source>
        <dbReference type="Proteomes" id="UP000594864"/>
    </source>
</evidence>
<sequence length="100" mass="11273">MVTGFFQRVSDWITFWASVTATTIGVMTISEKIALAGLLLGSLSALHAWRHRRLMETAMQRRNELIASILAQSDARPLHDSERQALNILRDNDTHDKAAR</sequence>
<dbReference type="EMBL" id="CP065611">
    <property type="protein sequence ID" value="QPR04401.1"/>
    <property type="molecule type" value="Genomic_DNA"/>
</dbReference>
<accession>A0A376FP74</accession>
<gene>
    <name evidence="2" type="ORF">I6H02_23130</name>
    <name evidence="3" type="ORF">NCTC11181_00446</name>
</gene>
<name>A0A376FP74_ECOLX</name>
<evidence type="ECO:0000313" key="3">
    <source>
        <dbReference type="EMBL" id="STD34673.1"/>
    </source>
</evidence>
<keyword evidence="1" id="KW-0472">Membrane</keyword>
<feature type="transmembrane region" description="Helical" evidence="1">
    <location>
        <begin position="33"/>
        <end position="49"/>
    </location>
</feature>
<protein>
    <submittedName>
        <fullName evidence="2">Phage tail protein</fullName>
    </submittedName>
</protein>
<evidence type="ECO:0000313" key="4">
    <source>
        <dbReference type="Proteomes" id="UP000254219"/>
    </source>
</evidence>